<keyword evidence="2" id="KW-0378">Hydrolase</keyword>
<dbReference type="InterPro" id="IPR029058">
    <property type="entry name" value="AB_hydrolase_fold"/>
</dbReference>
<dbReference type="SUPFAM" id="SSF53474">
    <property type="entry name" value="alpha/beta-Hydrolases"/>
    <property type="match status" value="1"/>
</dbReference>
<evidence type="ECO:0000313" key="2">
    <source>
        <dbReference type="EMBL" id="MBK0392769.1"/>
    </source>
</evidence>
<keyword evidence="3" id="KW-1185">Reference proteome</keyword>
<organism evidence="2 3">
    <name type="scientific">Ramlibacter algicola</name>
    <dbReference type="NCBI Taxonomy" id="2795217"/>
    <lineage>
        <taxon>Bacteria</taxon>
        <taxon>Pseudomonadati</taxon>
        <taxon>Pseudomonadota</taxon>
        <taxon>Betaproteobacteria</taxon>
        <taxon>Burkholderiales</taxon>
        <taxon>Comamonadaceae</taxon>
        <taxon>Ramlibacter</taxon>
    </lineage>
</organism>
<dbReference type="GO" id="GO:0016787">
    <property type="term" value="F:hydrolase activity"/>
    <property type="evidence" value="ECO:0007669"/>
    <property type="project" value="UniProtKB-KW"/>
</dbReference>
<evidence type="ECO:0000259" key="1">
    <source>
        <dbReference type="Pfam" id="PF12697"/>
    </source>
</evidence>
<evidence type="ECO:0000313" key="3">
    <source>
        <dbReference type="Proteomes" id="UP000617041"/>
    </source>
</evidence>
<dbReference type="AlphaFoldDB" id="A0A934UQL1"/>
<accession>A0A934UQL1</accession>
<gene>
    <name evidence="2" type="ORF">I8E28_09205</name>
</gene>
<dbReference type="PANTHER" id="PTHR43798:SF33">
    <property type="entry name" value="HYDROLASE, PUTATIVE (AFU_ORTHOLOGUE AFUA_2G14860)-RELATED"/>
    <property type="match status" value="1"/>
</dbReference>
<dbReference type="Gene3D" id="3.40.50.1820">
    <property type="entry name" value="alpha/beta hydrolase"/>
    <property type="match status" value="1"/>
</dbReference>
<comment type="caution">
    <text evidence="2">The sequence shown here is derived from an EMBL/GenBank/DDBJ whole genome shotgun (WGS) entry which is preliminary data.</text>
</comment>
<proteinExistence type="predicted"/>
<reference evidence="2" key="1">
    <citation type="submission" date="2020-12" db="EMBL/GenBank/DDBJ databases">
        <title>Ramlibacter sp. nov., isolated from a freshwater alga, Cryptomonas.</title>
        <authorList>
            <person name="Kim H.M."/>
            <person name="Jeon C.O."/>
        </authorList>
    </citation>
    <scope>NUCLEOTIDE SEQUENCE</scope>
    <source>
        <strain evidence="2">CrO1</strain>
    </source>
</reference>
<dbReference type="InterPro" id="IPR000073">
    <property type="entry name" value="AB_hydrolase_1"/>
</dbReference>
<dbReference type="GO" id="GO:0016020">
    <property type="term" value="C:membrane"/>
    <property type="evidence" value="ECO:0007669"/>
    <property type="project" value="TreeGrafter"/>
</dbReference>
<sequence length="282" mass="30625">MCPARRTRTWLAILAEAAHDRVVIRPHVREAGTGPTVVCLHSNASHAGQWRGLMDMLADAFRVMAVDSYGSGKTPDWSSATQITLEDEVQLIEPLLEGGVHLVGHSYGAAIAFKAALMHPALVRSLAVYEPTLFSLVDRDTSPPNGTEGIKSAVRSAADCLDRGDAEGAARAFIDFWMGPGSFDAMPAERRPAIVESCRNVRRWAHALMTEPATLDDLRPLRIPVLYMVGARSPESSRCVADRLVPALPNVRRVDLSKLGHMAPVTHPAPVNEQIAAFLRSL</sequence>
<name>A0A934UQL1_9BURK</name>
<protein>
    <submittedName>
        <fullName evidence="2">Alpha/beta hydrolase</fullName>
    </submittedName>
</protein>
<dbReference type="Proteomes" id="UP000617041">
    <property type="component" value="Unassembled WGS sequence"/>
</dbReference>
<dbReference type="EMBL" id="JAEDAO010000001">
    <property type="protein sequence ID" value="MBK0392769.1"/>
    <property type="molecule type" value="Genomic_DNA"/>
</dbReference>
<dbReference type="InterPro" id="IPR050266">
    <property type="entry name" value="AB_hydrolase_sf"/>
</dbReference>
<feature type="domain" description="AB hydrolase-1" evidence="1">
    <location>
        <begin position="37"/>
        <end position="273"/>
    </location>
</feature>
<dbReference type="PRINTS" id="PR00111">
    <property type="entry name" value="ABHYDROLASE"/>
</dbReference>
<dbReference type="Pfam" id="PF12697">
    <property type="entry name" value="Abhydrolase_6"/>
    <property type="match status" value="1"/>
</dbReference>
<dbReference type="PANTHER" id="PTHR43798">
    <property type="entry name" value="MONOACYLGLYCEROL LIPASE"/>
    <property type="match status" value="1"/>
</dbReference>